<reference evidence="4" key="1">
    <citation type="journal article" date="2019" name="Int. J. Syst. Evol. Microbiol.">
        <title>The Global Catalogue of Microorganisms (GCM) 10K type strain sequencing project: providing services to taxonomists for standard genome sequencing and annotation.</title>
        <authorList>
            <consortium name="The Broad Institute Genomics Platform"/>
            <consortium name="The Broad Institute Genome Sequencing Center for Infectious Disease"/>
            <person name="Wu L."/>
            <person name="Ma J."/>
        </authorList>
    </citation>
    <scope>NUCLEOTIDE SEQUENCE [LARGE SCALE GENOMIC DNA]</scope>
    <source>
        <strain evidence="4">TISTR 1858</strain>
    </source>
</reference>
<feature type="chain" id="PRO_5045340410" description="DUF4878 domain-containing protein" evidence="2">
    <location>
        <begin position="20"/>
        <end position="339"/>
    </location>
</feature>
<dbReference type="RefSeq" id="WP_379560843.1">
    <property type="nucleotide sequence ID" value="NZ_JBHUMX010000012.1"/>
</dbReference>
<proteinExistence type="predicted"/>
<name>A0ABW5PY71_9BACI</name>
<sequence>MKKIIGLIIVLTIALFLGACSESTSSEEPKEEETESSADTEAAEETEESAIPEDDELFAVLKANIQTMMDQDKDAHMETIHSESPSYDSTDQLWDQMAVYTLDMELSDLSVEEKTEEEATVSYTQTSMKVDGPEYQNNLTKGVHTLKPEDGVWKIYSSVAEETIPLDENGEEMEQGEASGGGATGEAALEGEYAEFITSLEMPFDSDKWVLGNYAEAQGEGVAEFLANGENFQNYTEMLTVHVYPELTSQDNSHSAYVDMMETNLNSMIDGELEFNRIEEANQEIIYEFSVTGDSTMLDQEEVARAFIKDGMLFVVRYTAMEGMIENKDEWLEKIKQVK</sequence>
<evidence type="ECO:0000313" key="3">
    <source>
        <dbReference type="EMBL" id="MFD2628150.1"/>
    </source>
</evidence>
<evidence type="ECO:0000256" key="1">
    <source>
        <dbReference type="SAM" id="MobiDB-lite"/>
    </source>
</evidence>
<feature type="compositionally biased region" description="Acidic residues" evidence="1">
    <location>
        <begin position="29"/>
        <end position="50"/>
    </location>
</feature>
<evidence type="ECO:0000313" key="4">
    <source>
        <dbReference type="Proteomes" id="UP001597451"/>
    </source>
</evidence>
<evidence type="ECO:0000256" key="2">
    <source>
        <dbReference type="SAM" id="SignalP"/>
    </source>
</evidence>
<feature type="region of interest" description="Disordered" evidence="1">
    <location>
        <begin position="22"/>
        <end position="50"/>
    </location>
</feature>
<gene>
    <name evidence="3" type="ORF">ACFSUN_05065</name>
</gene>
<dbReference type="EMBL" id="JBHUMX010000012">
    <property type="protein sequence ID" value="MFD2628150.1"/>
    <property type="molecule type" value="Genomic_DNA"/>
</dbReference>
<protein>
    <recommendedName>
        <fullName evidence="5">DUF4878 domain-containing protein</fullName>
    </recommendedName>
</protein>
<evidence type="ECO:0008006" key="5">
    <source>
        <dbReference type="Google" id="ProtNLM"/>
    </source>
</evidence>
<dbReference type="PROSITE" id="PS51257">
    <property type="entry name" value="PROKAR_LIPOPROTEIN"/>
    <property type="match status" value="1"/>
</dbReference>
<keyword evidence="4" id="KW-1185">Reference proteome</keyword>
<keyword evidence="2" id="KW-0732">Signal</keyword>
<feature type="signal peptide" evidence="2">
    <location>
        <begin position="1"/>
        <end position="19"/>
    </location>
</feature>
<comment type="caution">
    <text evidence="3">The sequence shown here is derived from an EMBL/GenBank/DDBJ whole genome shotgun (WGS) entry which is preliminary data.</text>
</comment>
<accession>A0ABW5PY71</accession>
<organism evidence="3 4">
    <name type="scientific">Oceanobacillus kapialis</name>
    <dbReference type="NCBI Taxonomy" id="481353"/>
    <lineage>
        <taxon>Bacteria</taxon>
        <taxon>Bacillati</taxon>
        <taxon>Bacillota</taxon>
        <taxon>Bacilli</taxon>
        <taxon>Bacillales</taxon>
        <taxon>Bacillaceae</taxon>
        <taxon>Oceanobacillus</taxon>
    </lineage>
</organism>
<dbReference type="Proteomes" id="UP001597451">
    <property type="component" value="Unassembled WGS sequence"/>
</dbReference>